<feature type="compositionally biased region" description="Low complexity" evidence="1">
    <location>
        <begin position="295"/>
        <end position="321"/>
    </location>
</feature>
<reference evidence="2" key="1">
    <citation type="journal article" date="2020" name="Nat. Commun.">
        <title>Large-scale genome sequencing of mycorrhizal fungi provides insights into the early evolution of symbiotic traits.</title>
        <authorList>
            <person name="Miyauchi S."/>
            <person name="Kiss E."/>
            <person name="Kuo A."/>
            <person name="Drula E."/>
            <person name="Kohler A."/>
            <person name="Sanchez-Garcia M."/>
            <person name="Morin E."/>
            <person name="Andreopoulos B."/>
            <person name="Barry K.W."/>
            <person name="Bonito G."/>
            <person name="Buee M."/>
            <person name="Carver A."/>
            <person name="Chen C."/>
            <person name="Cichocki N."/>
            <person name="Clum A."/>
            <person name="Culley D."/>
            <person name="Crous P.W."/>
            <person name="Fauchery L."/>
            <person name="Girlanda M."/>
            <person name="Hayes R.D."/>
            <person name="Keri Z."/>
            <person name="LaButti K."/>
            <person name="Lipzen A."/>
            <person name="Lombard V."/>
            <person name="Magnuson J."/>
            <person name="Maillard F."/>
            <person name="Murat C."/>
            <person name="Nolan M."/>
            <person name="Ohm R.A."/>
            <person name="Pangilinan J."/>
            <person name="Pereira M.F."/>
            <person name="Perotto S."/>
            <person name="Peter M."/>
            <person name="Pfister S."/>
            <person name="Riley R."/>
            <person name="Sitrit Y."/>
            <person name="Stielow J.B."/>
            <person name="Szollosi G."/>
            <person name="Zifcakova L."/>
            <person name="Stursova M."/>
            <person name="Spatafora J.W."/>
            <person name="Tedersoo L."/>
            <person name="Vaario L.M."/>
            <person name="Yamada A."/>
            <person name="Yan M."/>
            <person name="Wang P."/>
            <person name="Xu J."/>
            <person name="Bruns T."/>
            <person name="Baldrian P."/>
            <person name="Vilgalys R."/>
            <person name="Dunand C."/>
            <person name="Henrissat B."/>
            <person name="Grigoriev I.V."/>
            <person name="Hibbett D."/>
            <person name="Nagy L.G."/>
            <person name="Martin F.M."/>
        </authorList>
    </citation>
    <scope>NUCLEOTIDE SEQUENCE</scope>
    <source>
        <strain evidence="2">UH-Tt-Lm1</strain>
    </source>
</reference>
<comment type="caution">
    <text evidence="2">The sequence shown here is derived from an EMBL/GenBank/DDBJ whole genome shotgun (WGS) entry which is preliminary data.</text>
</comment>
<evidence type="ECO:0000313" key="3">
    <source>
        <dbReference type="Proteomes" id="UP000736335"/>
    </source>
</evidence>
<name>A0A9P6LA34_9AGAM</name>
<keyword evidence="3" id="KW-1185">Reference proteome</keyword>
<sequence>MSAYVANNALLNAAATPFDFSPSLETDAPLNVEQHLYDTPANIAHDNQVAVDFLVTHNAPAEFWEQAGWAPGVTPMQDAMEQEREDRILKLERRMDVMSLSSDTLVIDAMERTAPTQLLTPLSSLRRLQDRGVPLPQSPPWSPVPSRQLVERTQKNSRKSPMTRTGQRCRPSDKSQQVRMKLKVEVAGLQDRYGVMNYDPHVKNSHIPPPTTTLIRLHPNGNDRPSMQLRHGRHHHPKTEEDQIEDKTRAQYIQVEYRLIPRDVMFAVNGPLTSSQATNTVPPSQEDHVMEDTTETGGETESSAMREPSTTETTNPGTNTGDKPQFPGPGHCKCIETGICPQCKSTTLAAPNPWQPRQSYAGVVISQGSAPIAGEDPASNDDEVDEKPGLIKGFDSKKIWVNLNGRVQHDWESKANQAVLVHYLDGGYGPNLASNVRLIKEDLRDIFEENFPKEGEINPTVIVRPT</sequence>
<accession>A0A9P6LA34</accession>
<proteinExistence type="predicted"/>
<evidence type="ECO:0000313" key="2">
    <source>
        <dbReference type="EMBL" id="KAF9789375.1"/>
    </source>
</evidence>
<feature type="region of interest" description="Disordered" evidence="1">
    <location>
        <begin position="130"/>
        <end position="177"/>
    </location>
</feature>
<dbReference type="Proteomes" id="UP000736335">
    <property type="component" value="Unassembled WGS sequence"/>
</dbReference>
<gene>
    <name evidence="2" type="ORF">BJ322DRAFT_1177384</name>
</gene>
<feature type="compositionally biased region" description="Polar residues" evidence="1">
    <location>
        <begin position="273"/>
        <end position="283"/>
    </location>
</feature>
<dbReference type="EMBL" id="WIUZ02000003">
    <property type="protein sequence ID" value="KAF9789375.1"/>
    <property type="molecule type" value="Genomic_DNA"/>
</dbReference>
<feature type="region of interest" description="Disordered" evidence="1">
    <location>
        <begin position="273"/>
        <end position="327"/>
    </location>
</feature>
<protein>
    <submittedName>
        <fullName evidence="2">Uncharacterized protein</fullName>
    </submittedName>
</protein>
<dbReference type="AlphaFoldDB" id="A0A9P6LA34"/>
<reference evidence="2" key="2">
    <citation type="submission" date="2020-11" db="EMBL/GenBank/DDBJ databases">
        <authorList>
            <consortium name="DOE Joint Genome Institute"/>
            <person name="Kuo A."/>
            <person name="Miyauchi S."/>
            <person name="Kiss E."/>
            <person name="Drula E."/>
            <person name="Kohler A."/>
            <person name="Sanchez-Garcia M."/>
            <person name="Andreopoulos B."/>
            <person name="Barry K.W."/>
            <person name="Bonito G."/>
            <person name="Buee M."/>
            <person name="Carver A."/>
            <person name="Chen C."/>
            <person name="Cichocki N."/>
            <person name="Clum A."/>
            <person name="Culley D."/>
            <person name="Crous P.W."/>
            <person name="Fauchery L."/>
            <person name="Girlanda M."/>
            <person name="Hayes R."/>
            <person name="Keri Z."/>
            <person name="Labutti K."/>
            <person name="Lipzen A."/>
            <person name="Lombard V."/>
            <person name="Magnuson J."/>
            <person name="Maillard F."/>
            <person name="Morin E."/>
            <person name="Murat C."/>
            <person name="Nolan M."/>
            <person name="Ohm R."/>
            <person name="Pangilinan J."/>
            <person name="Pereira M."/>
            <person name="Perotto S."/>
            <person name="Peter M."/>
            <person name="Riley R."/>
            <person name="Sitrit Y."/>
            <person name="Stielow B."/>
            <person name="Szollosi G."/>
            <person name="Zifcakova L."/>
            <person name="Stursova M."/>
            <person name="Spatafora J.W."/>
            <person name="Tedersoo L."/>
            <person name="Vaario L.-M."/>
            <person name="Yamada A."/>
            <person name="Yan M."/>
            <person name="Wang P."/>
            <person name="Xu J."/>
            <person name="Bruns T."/>
            <person name="Baldrian P."/>
            <person name="Vilgalys R."/>
            <person name="Henrissat B."/>
            <person name="Grigoriev I.V."/>
            <person name="Hibbett D."/>
            <person name="Nagy L.G."/>
            <person name="Martin F.M."/>
        </authorList>
    </citation>
    <scope>NUCLEOTIDE SEQUENCE</scope>
    <source>
        <strain evidence="2">UH-Tt-Lm1</strain>
    </source>
</reference>
<organism evidence="2 3">
    <name type="scientific">Thelephora terrestris</name>
    <dbReference type="NCBI Taxonomy" id="56493"/>
    <lineage>
        <taxon>Eukaryota</taxon>
        <taxon>Fungi</taxon>
        <taxon>Dikarya</taxon>
        <taxon>Basidiomycota</taxon>
        <taxon>Agaricomycotina</taxon>
        <taxon>Agaricomycetes</taxon>
        <taxon>Thelephorales</taxon>
        <taxon>Thelephoraceae</taxon>
        <taxon>Thelephora</taxon>
    </lineage>
</organism>
<evidence type="ECO:0000256" key="1">
    <source>
        <dbReference type="SAM" id="MobiDB-lite"/>
    </source>
</evidence>